<organism evidence="1 2">
    <name type="scientific">Vitis vinifera</name>
    <name type="common">Grape</name>
    <dbReference type="NCBI Taxonomy" id="29760"/>
    <lineage>
        <taxon>Eukaryota</taxon>
        <taxon>Viridiplantae</taxon>
        <taxon>Streptophyta</taxon>
        <taxon>Embryophyta</taxon>
        <taxon>Tracheophyta</taxon>
        <taxon>Spermatophyta</taxon>
        <taxon>Magnoliopsida</taxon>
        <taxon>eudicotyledons</taxon>
        <taxon>Gunneridae</taxon>
        <taxon>Pentapetalae</taxon>
        <taxon>rosids</taxon>
        <taxon>Vitales</taxon>
        <taxon>Vitaceae</taxon>
        <taxon>Viteae</taxon>
        <taxon>Vitis</taxon>
    </lineage>
</organism>
<name>A0A438G798_VITVI</name>
<sequence length="133" mass="14869">MDAQYSGEIGIGTLLPLSNVHEASPLKICLQIGLGTFNETRGVDTGIEGVVDEEQFDDASHGLKQLHALGYPPTFAWPCMAPPSFCKAFQLHTPPYSSLFMLTNLHYPFHISHVQSFYTIHNPLAYHYFFSTH</sequence>
<gene>
    <name evidence="1" type="ORF">CK203_064816</name>
</gene>
<comment type="caution">
    <text evidence="1">The sequence shown here is derived from an EMBL/GenBank/DDBJ whole genome shotgun (WGS) entry which is preliminary data.</text>
</comment>
<protein>
    <submittedName>
        <fullName evidence="1">Uncharacterized protein</fullName>
    </submittedName>
</protein>
<dbReference type="EMBL" id="QGNW01000554">
    <property type="protein sequence ID" value="RVW68031.1"/>
    <property type="molecule type" value="Genomic_DNA"/>
</dbReference>
<dbReference type="AlphaFoldDB" id="A0A438G798"/>
<dbReference type="Proteomes" id="UP000288805">
    <property type="component" value="Unassembled WGS sequence"/>
</dbReference>
<evidence type="ECO:0000313" key="2">
    <source>
        <dbReference type="Proteomes" id="UP000288805"/>
    </source>
</evidence>
<evidence type="ECO:0000313" key="1">
    <source>
        <dbReference type="EMBL" id="RVW68031.1"/>
    </source>
</evidence>
<proteinExistence type="predicted"/>
<reference evidence="1 2" key="1">
    <citation type="journal article" date="2018" name="PLoS Genet.">
        <title>Population sequencing reveals clonal diversity and ancestral inbreeding in the grapevine cultivar Chardonnay.</title>
        <authorList>
            <person name="Roach M.J."/>
            <person name="Johnson D.L."/>
            <person name="Bohlmann J."/>
            <person name="van Vuuren H.J."/>
            <person name="Jones S.J."/>
            <person name="Pretorius I.S."/>
            <person name="Schmidt S.A."/>
            <person name="Borneman A.R."/>
        </authorList>
    </citation>
    <scope>NUCLEOTIDE SEQUENCE [LARGE SCALE GENOMIC DNA]</scope>
    <source>
        <strain evidence="2">cv. Chardonnay</strain>
        <tissue evidence="1">Leaf</tissue>
    </source>
</reference>
<accession>A0A438G798</accession>